<evidence type="ECO:0000256" key="6">
    <source>
        <dbReference type="RuleBase" id="RU363053"/>
    </source>
</evidence>
<accession>A0ABN7B386</accession>
<evidence type="ECO:0000256" key="1">
    <source>
        <dbReference type="ARBA" id="ARBA00004141"/>
    </source>
</evidence>
<keyword evidence="3 6" id="KW-0812">Transmembrane</keyword>
<keyword evidence="8" id="KW-1185">Reference proteome</keyword>
<name>A0ABN7B386_9HEMI</name>
<feature type="transmembrane region" description="Helical" evidence="6">
    <location>
        <begin position="93"/>
        <end position="111"/>
    </location>
</feature>
<evidence type="ECO:0000313" key="8">
    <source>
        <dbReference type="Proteomes" id="UP001307889"/>
    </source>
</evidence>
<comment type="similarity">
    <text evidence="2 6">Belongs to the peroxisomal membrane protein PXMP2/4 family.</text>
</comment>
<dbReference type="Proteomes" id="UP001307889">
    <property type="component" value="Chromosome 10"/>
</dbReference>
<proteinExistence type="inferred from homology"/>
<evidence type="ECO:0000313" key="7">
    <source>
        <dbReference type="EMBL" id="BES98874.1"/>
    </source>
</evidence>
<evidence type="ECO:0000256" key="4">
    <source>
        <dbReference type="ARBA" id="ARBA00022989"/>
    </source>
</evidence>
<comment type="subcellular location">
    <subcellularLocation>
        <location evidence="1">Membrane</location>
        <topology evidence="1">Multi-pass membrane protein</topology>
    </subcellularLocation>
</comment>
<dbReference type="Pfam" id="PF04117">
    <property type="entry name" value="Mpv17_PMP22"/>
    <property type="match status" value="1"/>
</dbReference>
<organism evidence="7 8">
    <name type="scientific">Nesidiocoris tenuis</name>
    <dbReference type="NCBI Taxonomy" id="355587"/>
    <lineage>
        <taxon>Eukaryota</taxon>
        <taxon>Metazoa</taxon>
        <taxon>Ecdysozoa</taxon>
        <taxon>Arthropoda</taxon>
        <taxon>Hexapoda</taxon>
        <taxon>Insecta</taxon>
        <taxon>Pterygota</taxon>
        <taxon>Neoptera</taxon>
        <taxon>Paraneoptera</taxon>
        <taxon>Hemiptera</taxon>
        <taxon>Heteroptera</taxon>
        <taxon>Panheteroptera</taxon>
        <taxon>Cimicomorpha</taxon>
        <taxon>Miridae</taxon>
        <taxon>Dicyphina</taxon>
        <taxon>Nesidiocoris</taxon>
    </lineage>
</organism>
<protein>
    <recommendedName>
        <fullName evidence="9">Mpv17-like protein</fullName>
    </recommendedName>
</protein>
<gene>
    <name evidence="7" type="ORF">NTJ_11690</name>
</gene>
<evidence type="ECO:0000256" key="2">
    <source>
        <dbReference type="ARBA" id="ARBA00006824"/>
    </source>
</evidence>
<dbReference type="EMBL" id="AP028918">
    <property type="protein sequence ID" value="BES98874.1"/>
    <property type="molecule type" value="Genomic_DNA"/>
</dbReference>
<evidence type="ECO:0000256" key="5">
    <source>
        <dbReference type="ARBA" id="ARBA00023136"/>
    </source>
</evidence>
<sequence length="185" mass="20921">MNRSSRILHCYQRWMSKYPLAMNSVQSGFLTAAGDVLAQKVAERRTRDLFSPLRTARMASLGLITGPLVTIWYRGLDKLCGSKMNVKTAVSKVLIIELLFAPPAVGFVLLLDAALEEKSAKKLIEEKFCDMLFANYAYWPIASFALFRWVPAYLRPPATSLLGLGWTAFMSWCIHNERKTSIPRK</sequence>
<evidence type="ECO:0008006" key="9">
    <source>
        <dbReference type="Google" id="ProtNLM"/>
    </source>
</evidence>
<dbReference type="InterPro" id="IPR007248">
    <property type="entry name" value="Mpv17_PMP22"/>
</dbReference>
<feature type="transmembrane region" description="Helical" evidence="6">
    <location>
        <begin position="156"/>
        <end position="175"/>
    </location>
</feature>
<reference evidence="7 8" key="1">
    <citation type="submission" date="2023-09" db="EMBL/GenBank/DDBJ databases">
        <title>Nesidiocoris tenuis whole genome shotgun sequence.</title>
        <authorList>
            <person name="Shibata T."/>
            <person name="Shimoda M."/>
            <person name="Kobayashi T."/>
            <person name="Uehara T."/>
        </authorList>
    </citation>
    <scope>NUCLEOTIDE SEQUENCE [LARGE SCALE GENOMIC DNA]</scope>
    <source>
        <strain evidence="7 8">Japan</strain>
    </source>
</reference>
<keyword evidence="5 6" id="KW-0472">Membrane</keyword>
<dbReference type="PANTHER" id="PTHR11266">
    <property type="entry name" value="PEROXISOMAL MEMBRANE PROTEIN 2, PXMP2 MPV17"/>
    <property type="match status" value="1"/>
</dbReference>
<evidence type="ECO:0000256" key="3">
    <source>
        <dbReference type="ARBA" id="ARBA00022692"/>
    </source>
</evidence>
<keyword evidence="4 6" id="KW-1133">Transmembrane helix</keyword>